<dbReference type="EMBL" id="FXBJ01000002">
    <property type="protein sequence ID" value="SMH27386.1"/>
    <property type="molecule type" value="Genomic_DNA"/>
</dbReference>
<gene>
    <name evidence="1" type="ORF">SAMN04488700_0638</name>
</gene>
<sequence>MQSSVLIRYEKGLEEPIKMCDTGNVREVSIIVNRDWIEDNKDYPTLWNNFIYLFNIVDNNFRLTTVSKKMR</sequence>
<proteinExistence type="predicted"/>
<dbReference type="RefSeq" id="WP_085558915.1">
    <property type="nucleotide sequence ID" value="NZ_FXBJ01000002.1"/>
</dbReference>
<organism evidence="1 2">
    <name type="scientific">Carnobacterium iners</name>
    <dbReference type="NCBI Taxonomy" id="1073423"/>
    <lineage>
        <taxon>Bacteria</taxon>
        <taxon>Bacillati</taxon>
        <taxon>Bacillota</taxon>
        <taxon>Bacilli</taxon>
        <taxon>Lactobacillales</taxon>
        <taxon>Carnobacteriaceae</taxon>
        <taxon>Carnobacterium</taxon>
    </lineage>
</organism>
<accession>A0A1X7MTM0</accession>
<dbReference type="Proteomes" id="UP000193435">
    <property type="component" value="Unassembled WGS sequence"/>
</dbReference>
<dbReference type="AlphaFoldDB" id="A0A1X7MTM0"/>
<evidence type="ECO:0000313" key="2">
    <source>
        <dbReference type="Proteomes" id="UP000193435"/>
    </source>
</evidence>
<reference evidence="1 2" key="1">
    <citation type="submission" date="2017-04" db="EMBL/GenBank/DDBJ databases">
        <authorList>
            <person name="Afonso C.L."/>
            <person name="Miller P.J."/>
            <person name="Scott M.A."/>
            <person name="Spackman E."/>
            <person name="Goraichik I."/>
            <person name="Dimitrov K.M."/>
            <person name="Suarez D.L."/>
            <person name="Swayne D.E."/>
        </authorList>
    </citation>
    <scope>NUCLEOTIDE SEQUENCE [LARGE SCALE GENOMIC DNA]</scope>
    <source>
        <strain evidence="1 2">LMG26642</strain>
    </source>
</reference>
<name>A0A1X7MTM0_9LACT</name>
<keyword evidence="2" id="KW-1185">Reference proteome</keyword>
<evidence type="ECO:0000313" key="1">
    <source>
        <dbReference type="EMBL" id="SMH27386.1"/>
    </source>
</evidence>
<protein>
    <submittedName>
        <fullName evidence="1">Uncharacterized protein</fullName>
    </submittedName>
</protein>